<dbReference type="EMBL" id="BAAAOH010000001">
    <property type="protein sequence ID" value="GAA1972482.1"/>
    <property type="molecule type" value="Genomic_DNA"/>
</dbReference>
<feature type="domain" description="GFO/IDH/MocA-like oxidoreductase" evidence="3">
    <location>
        <begin position="130"/>
        <end position="253"/>
    </location>
</feature>
<dbReference type="InterPro" id="IPR051450">
    <property type="entry name" value="Gfo/Idh/MocA_Oxidoreductases"/>
</dbReference>
<evidence type="ECO:0000259" key="2">
    <source>
        <dbReference type="Pfam" id="PF01408"/>
    </source>
</evidence>
<evidence type="ECO:0000259" key="3">
    <source>
        <dbReference type="Pfam" id="PF22725"/>
    </source>
</evidence>
<accession>A0ABN2RP53</accession>
<dbReference type="Pfam" id="PF22725">
    <property type="entry name" value="GFO_IDH_MocA_C3"/>
    <property type="match status" value="1"/>
</dbReference>
<dbReference type="SUPFAM" id="SSF51735">
    <property type="entry name" value="NAD(P)-binding Rossmann-fold domains"/>
    <property type="match status" value="1"/>
</dbReference>
<keyword evidence="5" id="KW-1185">Reference proteome</keyword>
<proteinExistence type="predicted"/>
<dbReference type="InterPro" id="IPR036291">
    <property type="entry name" value="NAD(P)-bd_dom_sf"/>
</dbReference>
<name>A0ABN2RP53_9MICO</name>
<sequence>MRVASVSFWHLHGTDYARDAQNNPDVDLVALWDDDHERGRAGAAKHGIPFVEDLDQILDDASIEGVIVCSPTSEHVPLVTRCIQAGKHVFMEKVLSADLAGAEEIVAAAREADITLAVSLWRSDRGYTGQIAEMVRNGTVGTVTSARVRDGHPFALPTADNPDGILPARFYDRRTAQGGVLIDLCHPLYVLARIMGLPDTVMAGFGHVTARETEDNAAVLMVYPTGAIGIAETSAVSRVTPFTIEIHGTAGSILYSEPGIGAFVAARTHGGGGGDSPDDVPRLRYRNTDDELQEWHELEIAPDTPLAFNQWVDHVAQGTRAESNLELALELSSLVEAAYESAADSRRVTVQPTTRAAV</sequence>
<gene>
    <name evidence="4" type="ORF">GCM10009777_00560</name>
</gene>
<dbReference type="PANTHER" id="PTHR43377">
    <property type="entry name" value="BILIVERDIN REDUCTASE A"/>
    <property type="match status" value="1"/>
</dbReference>
<dbReference type="Pfam" id="PF01408">
    <property type="entry name" value="GFO_IDH_MocA"/>
    <property type="match status" value="1"/>
</dbReference>
<evidence type="ECO:0000256" key="1">
    <source>
        <dbReference type="ARBA" id="ARBA00023027"/>
    </source>
</evidence>
<dbReference type="SUPFAM" id="SSF55347">
    <property type="entry name" value="Glyceraldehyde-3-phosphate dehydrogenase-like, C-terminal domain"/>
    <property type="match status" value="1"/>
</dbReference>
<keyword evidence="1" id="KW-0520">NAD</keyword>
<evidence type="ECO:0000313" key="4">
    <source>
        <dbReference type="EMBL" id="GAA1972482.1"/>
    </source>
</evidence>
<dbReference type="RefSeq" id="WP_344057394.1">
    <property type="nucleotide sequence ID" value="NZ_BAAAOH010000001.1"/>
</dbReference>
<protein>
    <submittedName>
        <fullName evidence="4">Gfo/Idh/MocA family oxidoreductase</fullName>
    </submittedName>
</protein>
<dbReference type="PANTHER" id="PTHR43377:SF1">
    <property type="entry name" value="BILIVERDIN REDUCTASE A"/>
    <property type="match status" value="1"/>
</dbReference>
<comment type="caution">
    <text evidence="4">The sequence shown here is derived from an EMBL/GenBank/DDBJ whole genome shotgun (WGS) entry which is preliminary data.</text>
</comment>
<dbReference type="Proteomes" id="UP001500326">
    <property type="component" value="Unassembled WGS sequence"/>
</dbReference>
<evidence type="ECO:0000313" key="5">
    <source>
        <dbReference type="Proteomes" id="UP001500326"/>
    </source>
</evidence>
<organism evidence="4 5">
    <name type="scientific">Microbacterium pumilum</name>
    <dbReference type="NCBI Taxonomy" id="344165"/>
    <lineage>
        <taxon>Bacteria</taxon>
        <taxon>Bacillati</taxon>
        <taxon>Actinomycetota</taxon>
        <taxon>Actinomycetes</taxon>
        <taxon>Micrococcales</taxon>
        <taxon>Microbacteriaceae</taxon>
        <taxon>Microbacterium</taxon>
    </lineage>
</organism>
<reference evidence="4 5" key="1">
    <citation type="journal article" date="2019" name="Int. J. Syst. Evol. Microbiol.">
        <title>The Global Catalogue of Microorganisms (GCM) 10K type strain sequencing project: providing services to taxonomists for standard genome sequencing and annotation.</title>
        <authorList>
            <consortium name="The Broad Institute Genomics Platform"/>
            <consortium name="The Broad Institute Genome Sequencing Center for Infectious Disease"/>
            <person name="Wu L."/>
            <person name="Ma J."/>
        </authorList>
    </citation>
    <scope>NUCLEOTIDE SEQUENCE [LARGE SCALE GENOMIC DNA]</scope>
    <source>
        <strain evidence="4 5">JCM 14902</strain>
    </source>
</reference>
<feature type="domain" description="Gfo/Idh/MocA-like oxidoreductase N-terminal" evidence="2">
    <location>
        <begin position="13"/>
        <end position="118"/>
    </location>
</feature>
<dbReference type="Gene3D" id="3.30.360.10">
    <property type="entry name" value="Dihydrodipicolinate Reductase, domain 2"/>
    <property type="match status" value="1"/>
</dbReference>
<dbReference type="InterPro" id="IPR000683">
    <property type="entry name" value="Gfo/Idh/MocA-like_OxRdtase_N"/>
</dbReference>
<dbReference type="InterPro" id="IPR055170">
    <property type="entry name" value="GFO_IDH_MocA-like_dom"/>
</dbReference>
<dbReference type="Gene3D" id="3.40.50.720">
    <property type="entry name" value="NAD(P)-binding Rossmann-like Domain"/>
    <property type="match status" value="1"/>
</dbReference>